<dbReference type="AlphaFoldDB" id="A0AA97H0K5"/>
<keyword evidence="4 7" id="KW-0418">Kinase</keyword>
<evidence type="ECO:0000256" key="1">
    <source>
        <dbReference type="ARBA" id="ARBA00004370"/>
    </source>
</evidence>
<dbReference type="EC" id="2.7.13.3" evidence="7"/>
<dbReference type="Pfam" id="PF02518">
    <property type="entry name" value="HATPase_c"/>
    <property type="match status" value="1"/>
</dbReference>
<dbReference type="CDD" id="cd06225">
    <property type="entry name" value="HAMP"/>
    <property type="match status" value="1"/>
</dbReference>
<reference evidence="8" key="3">
    <citation type="submission" date="2024-06" db="EMBL/GenBank/DDBJ databases">
        <authorList>
            <person name="Zeng C."/>
        </authorList>
    </citation>
    <scope>NUCLEOTIDE SEQUENCE [LARGE SCALE GENOMIC DNA]</scope>
    <source>
        <strain evidence="8">ZCY20-5</strain>
    </source>
</reference>
<dbReference type="GO" id="GO:0000155">
    <property type="term" value="F:phosphorelay sensor kinase activity"/>
    <property type="evidence" value="ECO:0007669"/>
    <property type="project" value="InterPro"/>
</dbReference>
<dbReference type="InterPro" id="IPR010559">
    <property type="entry name" value="Sig_transdc_His_kin_internal"/>
</dbReference>
<accession>A0AA97H0K5</accession>
<dbReference type="KEGG" id="carl:PXC00_10495"/>
<evidence type="ECO:0000256" key="3">
    <source>
        <dbReference type="ARBA" id="ARBA00022679"/>
    </source>
</evidence>
<evidence type="ECO:0000256" key="2">
    <source>
        <dbReference type="ARBA" id="ARBA00022553"/>
    </source>
</evidence>
<keyword evidence="5" id="KW-0812">Transmembrane</keyword>
<organism evidence="7 8">
    <name type="scientific">Caproicibacterium argilliputei</name>
    <dbReference type="NCBI Taxonomy" id="3030016"/>
    <lineage>
        <taxon>Bacteria</taxon>
        <taxon>Bacillati</taxon>
        <taxon>Bacillota</taxon>
        <taxon>Clostridia</taxon>
        <taxon>Eubacteriales</taxon>
        <taxon>Oscillospiraceae</taxon>
        <taxon>Caproicibacterium</taxon>
    </lineage>
</organism>
<evidence type="ECO:0000313" key="7">
    <source>
        <dbReference type="EMBL" id="WOC31636.1"/>
    </source>
</evidence>
<dbReference type="SMART" id="SM00304">
    <property type="entry name" value="HAMP"/>
    <property type="match status" value="1"/>
</dbReference>
<dbReference type="EMBL" id="CP135996">
    <property type="protein sequence ID" value="WOC31636.1"/>
    <property type="molecule type" value="Genomic_DNA"/>
</dbReference>
<keyword evidence="5" id="KW-0472">Membrane</keyword>
<name>A0AA97H0K5_9FIRM</name>
<dbReference type="Gene3D" id="3.30.565.10">
    <property type="entry name" value="Histidine kinase-like ATPase, C-terminal domain"/>
    <property type="match status" value="1"/>
</dbReference>
<dbReference type="InterPro" id="IPR003660">
    <property type="entry name" value="HAMP_dom"/>
</dbReference>
<evidence type="ECO:0000256" key="5">
    <source>
        <dbReference type="SAM" id="Phobius"/>
    </source>
</evidence>
<dbReference type="Pfam" id="PF00672">
    <property type="entry name" value="HAMP"/>
    <property type="match status" value="1"/>
</dbReference>
<dbReference type="InterPro" id="IPR050640">
    <property type="entry name" value="Bact_2-comp_sensor_kinase"/>
</dbReference>
<sequence length="608" mass="69267">MGLKRYIKRAVDSSNEILDSFPIKKKLYYLYIMCIIIPIVILDSVFLSNLANSEVKRQENEMANIAQAVQYNLTKTIDDAVFITKDYYLNEKISVFLNEQYSSPYVYFENFQKLKDNSIFDVSLVGRNATLKIYADNDSIIDGSEFGSLSMVENQKWCKYYQEHNRDLVVYPYVSYDRPEAPTRSICVIRRLNYYGGCEKIMKLNIDYSVIENALLNSKYAVPVYVCSGKTILYANRGNTSTSAEFGALSLKDLEDVGYTQSVSFYTQDWNIYVMRPQSSVISMLQNNISLILTMLALSIFVPILFMYSFNRSFTQRLGELSRHFSSIDKNGDTLKPIGSVRGKDEIADLMQDYNQMVRRINDLIQVVYKGKLKEQEADIARQNAEVLALQSQINPHFLFNALESIRMHSVLKHEEETAEMICKLSVMMRQSVDWGQDVVTVAEEVQFAEAYLQLQKYRFGEQLSYKISVAPECRNCYIPKLTIVTFTENACVHGIEGKSGPGWIFIEVSRSGDNVVLEVEDTGIGMPPDKLRALQESMQNASIRRLHQGGRVGVVNACFRLRAFTGGRACFQVESEEKVGCTVTIHLPVDCTRRRTYPSADSEETSG</sequence>
<feature type="transmembrane region" description="Helical" evidence="5">
    <location>
        <begin position="27"/>
        <end position="47"/>
    </location>
</feature>
<dbReference type="Pfam" id="PF06580">
    <property type="entry name" value="His_kinase"/>
    <property type="match status" value="1"/>
</dbReference>
<keyword evidence="3 7" id="KW-0808">Transferase</keyword>
<evidence type="ECO:0000256" key="4">
    <source>
        <dbReference type="ARBA" id="ARBA00022777"/>
    </source>
</evidence>
<keyword evidence="2" id="KW-0597">Phosphoprotein</keyword>
<gene>
    <name evidence="7" type="ORF">PXC00_10495</name>
</gene>
<protein>
    <submittedName>
        <fullName evidence="7">Sensor histidine kinase</fullName>
        <ecNumber evidence="7">2.7.13.3</ecNumber>
    </submittedName>
</protein>
<evidence type="ECO:0000313" key="8">
    <source>
        <dbReference type="Proteomes" id="UP001300604"/>
    </source>
</evidence>
<dbReference type="InterPro" id="IPR003594">
    <property type="entry name" value="HATPase_dom"/>
</dbReference>
<dbReference type="SUPFAM" id="SSF55874">
    <property type="entry name" value="ATPase domain of HSP90 chaperone/DNA topoisomerase II/histidine kinase"/>
    <property type="match status" value="1"/>
</dbReference>
<feature type="transmembrane region" description="Helical" evidence="5">
    <location>
        <begin position="289"/>
        <end position="308"/>
    </location>
</feature>
<dbReference type="Gene3D" id="6.10.340.10">
    <property type="match status" value="1"/>
</dbReference>
<dbReference type="GO" id="GO:0016020">
    <property type="term" value="C:membrane"/>
    <property type="evidence" value="ECO:0007669"/>
    <property type="project" value="UniProtKB-SubCell"/>
</dbReference>
<dbReference type="Proteomes" id="UP001300604">
    <property type="component" value="Chromosome"/>
</dbReference>
<dbReference type="InterPro" id="IPR036890">
    <property type="entry name" value="HATPase_C_sf"/>
</dbReference>
<evidence type="ECO:0000259" key="6">
    <source>
        <dbReference type="PROSITE" id="PS50885"/>
    </source>
</evidence>
<dbReference type="RefSeq" id="WP_316934950.1">
    <property type="nucleotide sequence ID" value="NZ_CP135996.1"/>
</dbReference>
<comment type="subcellular location">
    <subcellularLocation>
        <location evidence="1">Membrane</location>
    </subcellularLocation>
</comment>
<dbReference type="PANTHER" id="PTHR34220:SF7">
    <property type="entry name" value="SENSOR HISTIDINE KINASE YPDA"/>
    <property type="match status" value="1"/>
</dbReference>
<reference evidence="7 8" key="1">
    <citation type="submission" date="2024-06" db="EMBL/GenBank/DDBJ databases">
        <title>Caproicibacterium argilliputei sp. nov, a novel caproic acid producing anaerobic bacterium isolated from pit mud.</title>
        <authorList>
            <person name="Xia S."/>
        </authorList>
    </citation>
    <scope>NUCLEOTIDE SEQUENCE [LARGE SCALE GENOMIC DNA]</scope>
    <source>
        <strain evidence="7 8">ZCY20-5</strain>
    </source>
</reference>
<feature type="domain" description="HAMP" evidence="6">
    <location>
        <begin position="312"/>
        <end position="366"/>
    </location>
</feature>
<keyword evidence="5" id="KW-1133">Transmembrane helix</keyword>
<reference evidence="8" key="2">
    <citation type="submission" date="2024-06" db="EMBL/GenBank/DDBJ databases">
        <title>Caproicibacterium argilliputei sp. nov, a novel caproic acid producing anaerobic bacterium isolated from pit mud.</title>
        <authorList>
            <person name="Zeng C."/>
        </authorList>
    </citation>
    <scope>NUCLEOTIDE SEQUENCE [LARGE SCALE GENOMIC DNA]</scope>
    <source>
        <strain evidence="8">ZCY20-5</strain>
    </source>
</reference>
<keyword evidence="8" id="KW-1185">Reference proteome</keyword>
<dbReference type="PROSITE" id="PS50885">
    <property type="entry name" value="HAMP"/>
    <property type="match status" value="1"/>
</dbReference>
<proteinExistence type="predicted"/>
<dbReference type="PANTHER" id="PTHR34220">
    <property type="entry name" value="SENSOR HISTIDINE KINASE YPDA"/>
    <property type="match status" value="1"/>
</dbReference>